<dbReference type="InterPro" id="IPR036388">
    <property type="entry name" value="WH-like_DNA-bd_sf"/>
</dbReference>
<dbReference type="Proteomes" id="UP000588491">
    <property type="component" value="Unassembled WGS sequence"/>
</dbReference>
<dbReference type="InterPro" id="IPR029491">
    <property type="entry name" value="Helicase_HTH"/>
</dbReference>
<evidence type="ECO:0000313" key="3">
    <source>
        <dbReference type="Proteomes" id="UP000588491"/>
    </source>
</evidence>
<gene>
    <name evidence="2" type="ORF">HHU08_14970</name>
</gene>
<name>A0A7Y0PNF2_9BACI</name>
<sequence>MLQTNFNKICQTTEEDENMSFIKILILNCLYKMNGERTIYSILHILNGKKSSQTIQDIHIFQLTSLFQAFPVLTREKLDQVVYELIQEDWLEKTGENHYLIKECRKLELDKLLKANPLSLHLKGWRYHSFTLPFWERLSLFVQVSSHLSEKSIRYMPVQRNLVTQLWLKDTLHTVSLERSEINHYLYQELVKCLEEEELNPSILINRLTGIHRIGLTGEQVALELNMDPDYYQLSFLAILHFMIEKILSNKEEYPLLSQLIKESKKPFTLTESTAKTFDFIQKGYSIDDIVVVRNLKQSTIEDHIIEILLNVPDYPIRNLVSNENIIKIKACIQQSSSKSLKVIKQQLSDVSYFEIRAVMAGYGDFS</sequence>
<proteinExistence type="predicted"/>
<accession>A0A7Y0PNF2</accession>
<dbReference type="EMBL" id="JABBPK010000001">
    <property type="protein sequence ID" value="NMO78286.1"/>
    <property type="molecule type" value="Genomic_DNA"/>
</dbReference>
<keyword evidence="3" id="KW-1185">Reference proteome</keyword>
<feature type="domain" description="Helicase Helix-turn-helix" evidence="1">
    <location>
        <begin position="273"/>
        <end position="360"/>
    </location>
</feature>
<dbReference type="InterPro" id="IPR008308">
    <property type="entry name" value="YpbB-like"/>
</dbReference>
<dbReference type="Gene3D" id="1.10.10.10">
    <property type="entry name" value="Winged helix-like DNA-binding domain superfamily/Winged helix DNA-binding domain"/>
    <property type="match status" value="1"/>
</dbReference>
<comment type="caution">
    <text evidence="2">The sequence shown here is derived from an EMBL/GenBank/DDBJ whole genome shotgun (WGS) entry which is preliminary data.</text>
</comment>
<organism evidence="2 3">
    <name type="scientific">Niallia alba</name>
    <dbReference type="NCBI Taxonomy" id="2729105"/>
    <lineage>
        <taxon>Bacteria</taxon>
        <taxon>Bacillati</taxon>
        <taxon>Bacillota</taxon>
        <taxon>Bacilli</taxon>
        <taxon>Bacillales</taxon>
        <taxon>Bacillaceae</taxon>
        <taxon>Niallia</taxon>
    </lineage>
</organism>
<evidence type="ECO:0000259" key="1">
    <source>
        <dbReference type="Pfam" id="PF14493"/>
    </source>
</evidence>
<protein>
    <submittedName>
        <fullName evidence="2">RQC domain-containing protein</fullName>
    </submittedName>
</protein>
<dbReference type="AlphaFoldDB" id="A0A7Y0PNF2"/>
<evidence type="ECO:0000313" key="2">
    <source>
        <dbReference type="EMBL" id="NMO78286.1"/>
    </source>
</evidence>
<reference evidence="2 3" key="1">
    <citation type="submission" date="2020-04" db="EMBL/GenBank/DDBJ databases">
        <title>Bacillus sp. UniB3 isolated from commercial digestive syrup.</title>
        <authorList>
            <person name="Thorat V."/>
            <person name="Kirdat K."/>
            <person name="Tiwarekar B."/>
            <person name="Yadav A."/>
        </authorList>
    </citation>
    <scope>NUCLEOTIDE SEQUENCE [LARGE SCALE GENOMIC DNA]</scope>
    <source>
        <strain evidence="2 3">UniB3</strain>
    </source>
</reference>
<dbReference type="PIRSF" id="PIRSF021350">
    <property type="entry name" value="UCP021350"/>
    <property type="match status" value="1"/>
</dbReference>
<dbReference type="Pfam" id="PF14493">
    <property type="entry name" value="HTH_40"/>
    <property type="match status" value="1"/>
</dbReference>